<feature type="repeat" description="TPR" evidence="2">
    <location>
        <begin position="87"/>
        <end position="120"/>
    </location>
</feature>
<evidence type="ECO:0000313" key="4">
    <source>
        <dbReference type="EMBL" id="TFE73290.1"/>
    </source>
</evidence>
<evidence type="ECO:0000256" key="1">
    <source>
        <dbReference type="ARBA" id="ARBA00010935"/>
    </source>
</evidence>
<dbReference type="SUPFAM" id="SSF48452">
    <property type="entry name" value="TPR-like"/>
    <property type="match status" value="1"/>
</dbReference>
<dbReference type="RefSeq" id="WP_134438942.1">
    <property type="nucleotide sequence ID" value="NZ_CP065957.1"/>
</dbReference>
<dbReference type="SMART" id="SM00028">
    <property type="entry name" value="TPR"/>
    <property type="match status" value="4"/>
</dbReference>
<dbReference type="Gene3D" id="1.25.40.10">
    <property type="entry name" value="Tetratricopeptide repeat domain"/>
    <property type="match status" value="1"/>
</dbReference>
<dbReference type="Proteomes" id="UP000297713">
    <property type="component" value="Unassembled WGS sequence"/>
</dbReference>
<feature type="repeat" description="TPR" evidence="2">
    <location>
        <begin position="121"/>
        <end position="154"/>
    </location>
</feature>
<dbReference type="InterPro" id="IPR040364">
    <property type="entry name" value="TTC21A/TTC21B"/>
</dbReference>
<accession>A0A4Y8PHH5</accession>
<keyword evidence="2" id="KW-0802">TPR repeat</keyword>
<dbReference type="PANTHER" id="PTHR14699">
    <property type="entry name" value="STI2 PROTEIN-RELATED"/>
    <property type="match status" value="1"/>
</dbReference>
<comment type="caution">
    <text evidence="4">The sequence shown here is derived from an EMBL/GenBank/DDBJ whole genome shotgun (WGS) entry which is preliminary data.</text>
</comment>
<dbReference type="OrthoDB" id="187524at2"/>
<dbReference type="EMBL" id="LXQC01000002">
    <property type="protein sequence ID" value="TFE73290.1"/>
    <property type="molecule type" value="Genomic_DNA"/>
</dbReference>
<evidence type="ECO:0000313" key="5">
    <source>
        <dbReference type="Proteomes" id="UP000297713"/>
    </source>
</evidence>
<dbReference type="Pfam" id="PF14559">
    <property type="entry name" value="TPR_19"/>
    <property type="match status" value="1"/>
</dbReference>
<sequence>MNKRRQNPKGIEKIENLGAKTSRVLWLYFGVLICFLKVGGWSADLEDQQEGLFAKAYQDALVAFKRLDLDEAQRSILKAQELKPKDPKAIVLAARIFLQKKEYDKAEKELYRVFKLQPDYGAAYQYLGEVFYAKKDYKEALYRFEQAAMHDSSSKEILLKRIYCTIGLGRMDAAENLLSGLSAFDESSPGYYFAKAALCRMRKKYNEEKKLLDTARIVYGNDAFSQYLRDYESLFAKKETLD</sequence>
<gene>
    <name evidence="4" type="ORF">A7Q10_03175</name>
</gene>
<evidence type="ECO:0000256" key="3">
    <source>
        <dbReference type="SAM" id="Phobius"/>
    </source>
</evidence>
<reference evidence="4 5" key="1">
    <citation type="submission" date="2016-05" db="EMBL/GenBank/DDBJ databases">
        <title>Diversity and Homogeneity among Thermoacidophilic Verrucomicrobia Methanotrophs Linked with Geographical Origin.</title>
        <authorList>
            <person name="Erikstad H.-A."/>
            <person name="Smestad N.B."/>
            <person name="Ceballos R.M."/>
            <person name="Birkeland N.-K."/>
        </authorList>
    </citation>
    <scope>NUCLEOTIDE SEQUENCE [LARGE SCALE GENOMIC DNA]</scope>
    <source>
        <strain evidence="4 5">Phi</strain>
    </source>
</reference>
<keyword evidence="3" id="KW-0812">Transmembrane</keyword>
<protein>
    <submittedName>
        <fullName evidence="4">Uncharacterized protein</fullName>
    </submittedName>
</protein>
<keyword evidence="3" id="KW-1133">Transmembrane helix</keyword>
<dbReference type="GO" id="GO:0030991">
    <property type="term" value="C:intraciliary transport particle A"/>
    <property type="evidence" value="ECO:0007669"/>
    <property type="project" value="TreeGrafter"/>
</dbReference>
<organism evidence="4 5">
    <name type="scientific">Methylacidiphilum caldifontis</name>
    <dbReference type="NCBI Taxonomy" id="2795386"/>
    <lineage>
        <taxon>Bacteria</taxon>
        <taxon>Pseudomonadati</taxon>
        <taxon>Verrucomicrobiota</taxon>
        <taxon>Methylacidiphilae</taxon>
        <taxon>Methylacidiphilales</taxon>
        <taxon>Methylacidiphilaceae</taxon>
        <taxon>Methylacidiphilum (ex Ratnadevi et al. 2023)</taxon>
    </lineage>
</organism>
<name>A0A4Y8PHH5_9BACT</name>
<dbReference type="InterPro" id="IPR011990">
    <property type="entry name" value="TPR-like_helical_dom_sf"/>
</dbReference>
<dbReference type="InterPro" id="IPR019734">
    <property type="entry name" value="TPR_rpt"/>
</dbReference>
<feature type="transmembrane region" description="Helical" evidence="3">
    <location>
        <begin position="24"/>
        <end position="43"/>
    </location>
</feature>
<dbReference type="AlphaFoldDB" id="A0A4Y8PHH5"/>
<keyword evidence="3" id="KW-0472">Membrane</keyword>
<dbReference type="PANTHER" id="PTHR14699:SF0">
    <property type="entry name" value="TETRATRICOPEPTIDE REPEAT PROTEIN 21 HOMOLOG"/>
    <property type="match status" value="1"/>
</dbReference>
<comment type="similarity">
    <text evidence="1">Belongs to the TTC21 family.</text>
</comment>
<evidence type="ECO:0000256" key="2">
    <source>
        <dbReference type="PROSITE-ProRule" id="PRU00339"/>
    </source>
</evidence>
<keyword evidence="5" id="KW-1185">Reference proteome</keyword>
<proteinExistence type="inferred from homology"/>
<dbReference type="PROSITE" id="PS50005">
    <property type="entry name" value="TPR"/>
    <property type="match status" value="2"/>
</dbReference>